<reference evidence="1" key="1">
    <citation type="submission" date="2020-11" db="EMBL/GenBank/DDBJ databases">
        <authorList>
            <person name="Tran Van P."/>
        </authorList>
    </citation>
    <scope>NUCLEOTIDE SEQUENCE</scope>
</reference>
<proteinExistence type="predicted"/>
<protein>
    <submittedName>
        <fullName evidence="1">Uncharacterized protein</fullName>
    </submittedName>
</protein>
<gene>
    <name evidence="1" type="ORF">TPSB3V08_LOCUS8818</name>
</gene>
<evidence type="ECO:0000313" key="1">
    <source>
        <dbReference type="EMBL" id="CAD7413115.1"/>
    </source>
</evidence>
<accession>A0A7R9DE90</accession>
<dbReference type="EMBL" id="OD006564">
    <property type="protein sequence ID" value="CAD7413115.1"/>
    <property type="molecule type" value="Genomic_DNA"/>
</dbReference>
<dbReference type="AlphaFoldDB" id="A0A7R9DE90"/>
<sequence>MEEFEAVIDKGGNECSFILPTESSKRFYLDLSHGSPGVSYIVICGFIEIQTKLLPHAFQKLYFGSLDQAFSNWEARGDFR</sequence>
<name>A0A7R9DE90_TIMPO</name>
<organism evidence="1">
    <name type="scientific">Timema poppense</name>
    <name type="common">Walking stick</name>
    <dbReference type="NCBI Taxonomy" id="170557"/>
    <lineage>
        <taxon>Eukaryota</taxon>
        <taxon>Metazoa</taxon>
        <taxon>Ecdysozoa</taxon>
        <taxon>Arthropoda</taxon>
        <taxon>Hexapoda</taxon>
        <taxon>Insecta</taxon>
        <taxon>Pterygota</taxon>
        <taxon>Neoptera</taxon>
        <taxon>Polyneoptera</taxon>
        <taxon>Phasmatodea</taxon>
        <taxon>Timematodea</taxon>
        <taxon>Timematoidea</taxon>
        <taxon>Timematidae</taxon>
        <taxon>Timema</taxon>
    </lineage>
</organism>